<feature type="domain" description="Transglycosylase SLT" evidence="2">
    <location>
        <begin position="19"/>
        <end position="143"/>
    </location>
</feature>
<protein>
    <submittedName>
        <fullName evidence="3">Attachment mediating protein VirB1</fullName>
    </submittedName>
</protein>
<evidence type="ECO:0000256" key="1">
    <source>
        <dbReference type="ARBA" id="ARBA00009387"/>
    </source>
</evidence>
<dbReference type="InterPro" id="IPR008258">
    <property type="entry name" value="Transglycosylase_SLT_dom_1"/>
</dbReference>
<evidence type="ECO:0000313" key="3">
    <source>
        <dbReference type="EMBL" id="AHJ63197.1"/>
    </source>
</evidence>
<dbReference type="SUPFAM" id="SSF53955">
    <property type="entry name" value="Lysozyme-like"/>
    <property type="match status" value="1"/>
</dbReference>
<gene>
    <name evidence="3" type="ORF">GbCGDNIH3_7087</name>
</gene>
<dbReference type="InterPro" id="IPR023346">
    <property type="entry name" value="Lysozyme-like_dom_sf"/>
</dbReference>
<dbReference type="Pfam" id="PF01464">
    <property type="entry name" value="SLT"/>
    <property type="match status" value="1"/>
</dbReference>
<dbReference type="CDD" id="cd16892">
    <property type="entry name" value="LT_VirB1-like"/>
    <property type="match status" value="1"/>
</dbReference>
<comment type="similarity">
    <text evidence="1">Belongs to the virb1 family.</text>
</comment>
<reference evidence="4" key="1">
    <citation type="submission" date="2012-06" db="EMBL/GenBank/DDBJ databases">
        <title>Genome analysis of multiple Granulibacter bethesdensis isolates demonstrates substantial genome diversity.</title>
        <authorList>
            <person name="Greenberg D.E."/>
            <person name="Porcella S.F."/>
            <person name="Zarember K."/>
            <person name="Zelazny A.M."/>
            <person name="Bruno D."/>
            <person name="Martens C."/>
            <person name="Barbian K.D."/>
            <person name="Jaske E."/>
            <person name="Holland S.M."/>
        </authorList>
    </citation>
    <scope>NUCLEOTIDE SEQUENCE [LARGE SCALE GENOMIC DNA]</scope>
    <source>
        <strain evidence="4">CGDNIH3</strain>
    </source>
</reference>
<evidence type="ECO:0000313" key="4">
    <source>
        <dbReference type="Proteomes" id="UP000019438"/>
    </source>
</evidence>
<dbReference type="Proteomes" id="UP000019438">
    <property type="component" value="Chromosome"/>
</dbReference>
<proteinExistence type="inferred from homology"/>
<dbReference type="Gene3D" id="1.10.530.10">
    <property type="match status" value="1"/>
</dbReference>
<accession>A0AAN0VFW9</accession>
<evidence type="ECO:0000259" key="2">
    <source>
        <dbReference type="Pfam" id="PF01464"/>
    </source>
</evidence>
<dbReference type="KEGG" id="gbc:GbCGDNIH3_7087"/>
<sequence length="206" mass="22480">MRNIDRGGTIMFVDPALIQTCAPTVAPSTVQSIIQVESKGNPLAINVNGTKLARQPRDIVDATALATAYIKAGYSVDLGLMQVNSKNLSKLGYTISDMFIPCKNLSAGAQILTKFYTSGREQMIDPQIALRAALSAYNTGNFISGFRNGYVARYFAGSLLTKFGQFTAENKAQEKDDSSSYGQQIMNPYTANTVVYVRHEETILQK</sequence>
<name>A0AAN0VFW9_9PROT</name>
<dbReference type="AlphaFoldDB" id="A0AAN0VFW9"/>
<organism evidence="3 4">
    <name type="scientific">Granulibacter bethesdensis</name>
    <dbReference type="NCBI Taxonomy" id="364410"/>
    <lineage>
        <taxon>Bacteria</taxon>
        <taxon>Pseudomonadati</taxon>
        <taxon>Pseudomonadota</taxon>
        <taxon>Alphaproteobacteria</taxon>
        <taxon>Acetobacterales</taxon>
        <taxon>Acetobacteraceae</taxon>
        <taxon>Granulibacter</taxon>
    </lineage>
</organism>
<dbReference type="EMBL" id="CP003181">
    <property type="protein sequence ID" value="AHJ63197.1"/>
    <property type="molecule type" value="Genomic_DNA"/>
</dbReference>